<dbReference type="GO" id="GO:0009279">
    <property type="term" value="C:cell outer membrane"/>
    <property type="evidence" value="ECO:0007669"/>
    <property type="project" value="UniProtKB-SubCell"/>
</dbReference>
<gene>
    <name evidence="2" type="ORF">C7435_2105</name>
</gene>
<accession>A0A495D4H7</accession>
<keyword evidence="1" id="KW-0732">Signal</keyword>
<evidence type="ECO:0000313" key="2">
    <source>
        <dbReference type="EMBL" id="RKQ96771.1"/>
    </source>
</evidence>
<proteinExistence type="predicted"/>
<organism evidence="2 3">
    <name type="scientific">Maricaulis maris</name>
    <dbReference type="NCBI Taxonomy" id="74318"/>
    <lineage>
        <taxon>Bacteria</taxon>
        <taxon>Pseudomonadati</taxon>
        <taxon>Pseudomonadota</taxon>
        <taxon>Alphaproteobacteria</taxon>
        <taxon>Maricaulales</taxon>
        <taxon>Maricaulaceae</taxon>
        <taxon>Maricaulis</taxon>
    </lineage>
</organism>
<reference evidence="2 3" key="1">
    <citation type="submission" date="2018-10" db="EMBL/GenBank/DDBJ databases">
        <title>Genomic Encyclopedia of Type Strains, Phase IV (KMG-IV): sequencing the most valuable type-strain genomes for metagenomic binning, comparative biology and taxonomic classification.</title>
        <authorList>
            <person name="Goeker M."/>
        </authorList>
    </citation>
    <scope>NUCLEOTIDE SEQUENCE [LARGE SCALE GENOMIC DNA]</scope>
    <source>
        <strain evidence="2 3">DSM 4734</strain>
    </source>
</reference>
<feature type="signal peptide" evidence="1">
    <location>
        <begin position="1"/>
        <end position="25"/>
    </location>
</feature>
<dbReference type="PROSITE" id="PS51257">
    <property type="entry name" value="PROKAR_LIPOPROTEIN"/>
    <property type="match status" value="1"/>
</dbReference>
<evidence type="ECO:0000313" key="3">
    <source>
        <dbReference type="Proteomes" id="UP000273675"/>
    </source>
</evidence>
<protein>
    <submittedName>
        <fullName evidence="2">Glycine zipper 2TM protein</fullName>
    </submittedName>
</protein>
<name>A0A495D4H7_9PROT</name>
<dbReference type="AlphaFoldDB" id="A0A495D4H7"/>
<dbReference type="EMBL" id="RBIM01000004">
    <property type="protein sequence ID" value="RKQ96771.1"/>
    <property type="molecule type" value="Genomic_DNA"/>
</dbReference>
<dbReference type="Proteomes" id="UP000273675">
    <property type="component" value="Unassembled WGS sequence"/>
</dbReference>
<feature type="chain" id="PRO_5019851287" evidence="1">
    <location>
        <begin position="26"/>
        <end position="115"/>
    </location>
</feature>
<comment type="caution">
    <text evidence="2">The sequence shown here is derived from an EMBL/GenBank/DDBJ whole genome shotgun (WGS) entry which is preliminary data.</text>
</comment>
<dbReference type="RefSeq" id="WP_121211322.1">
    <property type="nucleotide sequence ID" value="NZ_RBIM01000004.1"/>
</dbReference>
<evidence type="ECO:0000256" key="1">
    <source>
        <dbReference type="SAM" id="SignalP"/>
    </source>
</evidence>
<sequence length="115" mass="11721">MLKSLLVVSVAVVGLSACGATTRGAATGAAMGAAAGAVIGNNTGSGDAETGAIIGGVVGGAAGAYAGCRSEGGCRWTEDNPNQSRLYLDERANRYYYVNNRDGCTYWRNGEYRAC</sequence>
<dbReference type="OrthoDB" id="7632626at2"/>